<dbReference type="GO" id="GO:0050660">
    <property type="term" value="F:flavin adenine dinucleotide binding"/>
    <property type="evidence" value="ECO:0007669"/>
    <property type="project" value="TreeGrafter"/>
</dbReference>
<dbReference type="AlphaFoldDB" id="A0A8J7P8K8"/>
<gene>
    <name evidence="1" type="ORF">J0M35_09730</name>
</gene>
<comment type="caution">
    <text evidence="1">The sequence shown here is derived from an EMBL/GenBank/DDBJ whole genome shotgun (WGS) entry which is preliminary data.</text>
</comment>
<accession>A0A8J7P8K8</accession>
<protein>
    <submittedName>
        <fullName evidence="1">NAD(P)/FAD-dependent oxidoreductase</fullName>
    </submittedName>
</protein>
<dbReference type="GO" id="GO:0005829">
    <property type="term" value="C:cytosol"/>
    <property type="evidence" value="ECO:0007669"/>
    <property type="project" value="TreeGrafter"/>
</dbReference>
<sequence>MSSKRAVIIGAGPAGITAAYELVQRTDVKPVLVEKAEVIGGLARTLDYKGNKLDIGPHRFFSKSDRVMDWWLSMMPLAGGGEVEISYHNQKRNISAGGAGSTPAEQGADRSASNVLMTLSRQTRIYYLRKFFDYPISLKLATFTNLGLVRTVKIGFSYLKSVAFPVKPEVNLEQFITNRFGRELYLTFFKDYTEKVWGISCSKISAAWGAQRIKGLSITKAVWHALKKILGSVSDLRQKGTETSLVEQFLYPREGTGSMWQLAAEKAIAGGGEVLLNKEVVKILTEGNQIKAVEVRDQVSGEVSRLQGDYFFSSMPVRELIAKLDADVPSYAREVAEGLVYRDFIAVGLLVKKLKVKDEKGGLIADNWIYVQENDVLIGRLQIYNNWGPSMVRDVENTVWLGLEYFCNETDELWGWPDDRLKELGAQELDKIGIIEKADVLDAMVVRMPKTYPGYFGTYDRFEELRKYIDTFENLFLVGRNGMHKYNNQDHSMLTAMVAVDNIAGGIKTKDNIWDVNTEMEYHEEKKS</sequence>
<name>A0A8J7P8K8_9BACT</name>
<dbReference type="SUPFAM" id="SSF51971">
    <property type="entry name" value="Nucleotide-binding domain"/>
    <property type="match status" value="1"/>
</dbReference>
<dbReference type="NCBIfam" id="NF005546">
    <property type="entry name" value="PRK07208.1-2"/>
    <property type="match status" value="1"/>
</dbReference>
<dbReference type="EMBL" id="JAFLCK010000012">
    <property type="protein sequence ID" value="MBN8660631.1"/>
    <property type="molecule type" value="Genomic_DNA"/>
</dbReference>
<dbReference type="Proteomes" id="UP000664277">
    <property type="component" value="Unassembled WGS sequence"/>
</dbReference>
<dbReference type="Pfam" id="PF13450">
    <property type="entry name" value="NAD_binding_8"/>
    <property type="match status" value="1"/>
</dbReference>
<organism evidence="1 2">
    <name type="scientific">Candidatus Obscuribacter phosphatis</name>
    <dbReference type="NCBI Taxonomy" id="1906157"/>
    <lineage>
        <taxon>Bacteria</taxon>
        <taxon>Bacillati</taxon>
        <taxon>Candidatus Melainabacteria</taxon>
        <taxon>Candidatus Obscuribacterales</taxon>
        <taxon>Candidatus Obscuribacteraceae</taxon>
        <taxon>Candidatus Obscuribacter</taxon>
    </lineage>
</organism>
<evidence type="ECO:0000313" key="2">
    <source>
        <dbReference type="Proteomes" id="UP000664277"/>
    </source>
</evidence>
<dbReference type="PANTHER" id="PTHR21197">
    <property type="entry name" value="UDP-GALACTOPYRANOSE MUTASE"/>
    <property type="match status" value="1"/>
</dbReference>
<reference evidence="1" key="1">
    <citation type="submission" date="2021-02" db="EMBL/GenBank/DDBJ databases">
        <title>Genome-Resolved Metagenomics of a Microbial Community Performing Photosynthetic Biological Nutrient Removal.</title>
        <authorList>
            <person name="Mcdaniel E.A."/>
        </authorList>
    </citation>
    <scope>NUCLEOTIDE SEQUENCE</scope>
    <source>
        <strain evidence="1">UWPOB_OBS1</strain>
    </source>
</reference>
<dbReference type="GO" id="GO:0008767">
    <property type="term" value="F:UDP-galactopyranose mutase activity"/>
    <property type="evidence" value="ECO:0007669"/>
    <property type="project" value="TreeGrafter"/>
</dbReference>
<dbReference type="NCBIfam" id="NF005548">
    <property type="entry name" value="PRK07208.1-4"/>
    <property type="match status" value="1"/>
</dbReference>
<proteinExistence type="predicted"/>
<dbReference type="InterPro" id="IPR036188">
    <property type="entry name" value="FAD/NAD-bd_sf"/>
</dbReference>
<evidence type="ECO:0000313" key="1">
    <source>
        <dbReference type="EMBL" id="MBN8660631.1"/>
    </source>
</evidence>
<dbReference type="Gene3D" id="3.50.50.60">
    <property type="entry name" value="FAD/NAD(P)-binding domain"/>
    <property type="match status" value="2"/>
</dbReference>
<dbReference type="PANTHER" id="PTHR21197:SF0">
    <property type="entry name" value="UDP-GALACTOPYRANOSE MUTASE"/>
    <property type="match status" value="1"/>
</dbReference>